<keyword evidence="3" id="KW-1185">Reference proteome</keyword>
<evidence type="ECO:0000313" key="3">
    <source>
        <dbReference type="Proteomes" id="UP000297910"/>
    </source>
</evidence>
<comment type="caution">
    <text evidence="2">The sequence shown here is derived from an EMBL/GenBank/DDBJ whole genome shotgun (WGS) entry which is preliminary data.</text>
</comment>
<reference evidence="2 3" key="1">
    <citation type="submission" date="2017-12" db="EMBL/GenBank/DDBJ databases">
        <title>Comparative genomics of Botrytis spp.</title>
        <authorList>
            <person name="Valero-Jimenez C.A."/>
            <person name="Tapia P."/>
            <person name="Veloso J."/>
            <person name="Silva-Moreno E."/>
            <person name="Staats M."/>
            <person name="Valdes J.H."/>
            <person name="Van Kan J.A.L."/>
        </authorList>
    </citation>
    <scope>NUCLEOTIDE SEQUENCE [LARGE SCALE GENOMIC DNA]</scope>
    <source>
        <strain evidence="2 3">Bp0003</strain>
    </source>
</reference>
<dbReference type="Proteomes" id="UP000297910">
    <property type="component" value="Unassembled WGS sequence"/>
</dbReference>
<sequence>MDAVGIFLDAIEEETEKAEIDRGYDGDWEEESQSEEMQNIKQEILRTSTEYSSSSEGKKHTQMIEESSTRSLVKGDSIENEKQEAKASVHGETEGTDAGEVMEPAIAQTVGQLSLGDLNDGRVAGSDTRGYDGVSPSSSVEEKTTKAAWSAEEHVILSPSTGS</sequence>
<evidence type="ECO:0000313" key="2">
    <source>
        <dbReference type="EMBL" id="TGO20433.1"/>
    </source>
</evidence>
<name>A0A4Z1FCB2_9HELO</name>
<feature type="compositionally biased region" description="Basic and acidic residues" evidence="1">
    <location>
        <begin position="140"/>
        <end position="155"/>
    </location>
</feature>
<gene>
    <name evidence="2" type="ORF">BPAE_0296g00090</name>
</gene>
<accession>A0A4Z1FCB2</accession>
<protein>
    <submittedName>
        <fullName evidence="2">Uncharacterized protein</fullName>
    </submittedName>
</protein>
<dbReference type="EMBL" id="PQXI01000295">
    <property type="protein sequence ID" value="TGO20433.1"/>
    <property type="molecule type" value="Genomic_DNA"/>
</dbReference>
<feature type="compositionally biased region" description="Polar residues" evidence="1">
    <location>
        <begin position="35"/>
        <end position="55"/>
    </location>
</feature>
<proteinExistence type="predicted"/>
<feature type="compositionally biased region" description="Basic and acidic residues" evidence="1">
    <location>
        <begin position="76"/>
        <end position="93"/>
    </location>
</feature>
<evidence type="ECO:0000256" key="1">
    <source>
        <dbReference type="SAM" id="MobiDB-lite"/>
    </source>
</evidence>
<dbReference type="AlphaFoldDB" id="A0A4Z1FCB2"/>
<organism evidence="2 3">
    <name type="scientific">Botrytis paeoniae</name>
    <dbReference type="NCBI Taxonomy" id="278948"/>
    <lineage>
        <taxon>Eukaryota</taxon>
        <taxon>Fungi</taxon>
        <taxon>Dikarya</taxon>
        <taxon>Ascomycota</taxon>
        <taxon>Pezizomycotina</taxon>
        <taxon>Leotiomycetes</taxon>
        <taxon>Helotiales</taxon>
        <taxon>Sclerotiniaceae</taxon>
        <taxon>Botrytis</taxon>
    </lineage>
</organism>
<feature type="region of interest" description="Disordered" evidence="1">
    <location>
        <begin position="17"/>
        <end position="96"/>
    </location>
</feature>
<feature type="region of interest" description="Disordered" evidence="1">
    <location>
        <begin position="112"/>
        <end position="163"/>
    </location>
</feature>